<dbReference type="AlphaFoldDB" id="F2UTL2"/>
<dbReference type="KEGG" id="sre:PTSG_11482"/>
<dbReference type="FunCoup" id="F2UTL2">
    <property type="interactions" value="551"/>
</dbReference>
<organism evidence="4">
    <name type="scientific">Salpingoeca rosetta (strain ATCC 50818 / BSB-021)</name>
    <dbReference type="NCBI Taxonomy" id="946362"/>
    <lineage>
        <taxon>Eukaryota</taxon>
        <taxon>Choanoflagellata</taxon>
        <taxon>Craspedida</taxon>
        <taxon>Salpingoecidae</taxon>
        <taxon>Salpingoeca</taxon>
    </lineage>
</organism>
<dbReference type="InterPro" id="IPR040239">
    <property type="entry name" value="HcpB-like"/>
</dbReference>
<gene>
    <name evidence="3" type="ORF">PTSG_11482</name>
</gene>
<dbReference type="STRING" id="946362.F2UTL2"/>
<name>F2UTL2_SALR5</name>
<protein>
    <submittedName>
        <fullName evidence="3">Uncharacterized protein</fullName>
    </submittedName>
</protein>
<dbReference type="GO" id="GO:0005758">
    <property type="term" value="C:mitochondrial intermembrane space"/>
    <property type="evidence" value="ECO:0007669"/>
    <property type="project" value="TreeGrafter"/>
</dbReference>
<dbReference type="GeneID" id="16068011"/>
<dbReference type="eggNOG" id="KOG4014">
    <property type="taxonomic scope" value="Eukaryota"/>
</dbReference>
<dbReference type="InterPro" id="IPR011990">
    <property type="entry name" value="TPR-like_helical_dom_sf"/>
</dbReference>
<dbReference type="OrthoDB" id="272077at2759"/>
<comment type="similarity">
    <text evidence="1">Belongs to the hcp beta-lactamase family.</text>
</comment>
<accession>F2UTL2</accession>
<dbReference type="PANTHER" id="PTHR13891">
    <property type="entry name" value="CYTOCHROME C OXIDASE ASSEMBLY FACTOR 7"/>
    <property type="match status" value="1"/>
</dbReference>
<evidence type="ECO:0000313" key="3">
    <source>
        <dbReference type="EMBL" id="EGD72985.1"/>
    </source>
</evidence>
<dbReference type="InterPro" id="IPR006597">
    <property type="entry name" value="Sel1-like"/>
</dbReference>
<dbReference type="SMART" id="SM00671">
    <property type="entry name" value="SEL1"/>
    <property type="match status" value="5"/>
</dbReference>
<keyword evidence="2" id="KW-0677">Repeat</keyword>
<dbReference type="PANTHER" id="PTHR13891:SF1">
    <property type="entry name" value="CYTOCHROME C OXIDASE ASSEMBLY FACTOR 7"/>
    <property type="match status" value="1"/>
</dbReference>
<dbReference type="Pfam" id="PF08238">
    <property type="entry name" value="Sel1"/>
    <property type="match status" value="6"/>
</dbReference>
<evidence type="ECO:0000313" key="4">
    <source>
        <dbReference type="Proteomes" id="UP000007799"/>
    </source>
</evidence>
<reference evidence="3" key="1">
    <citation type="submission" date="2009-08" db="EMBL/GenBank/DDBJ databases">
        <title>Annotation of Salpingoeca rosetta.</title>
        <authorList>
            <consortium name="The Broad Institute Genome Sequencing Platform"/>
            <person name="Russ C."/>
            <person name="Cuomo C."/>
            <person name="Burger G."/>
            <person name="Gray M.W."/>
            <person name="Holland P.W.H."/>
            <person name="King N."/>
            <person name="Lang F.B.F."/>
            <person name="Roger A.J."/>
            <person name="Ruiz-Trillo I."/>
            <person name="Young S.K."/>
            <person name="Zeng Q."/>
            <person name="Gargeya S."/>
            <person name="Alvarado L."/>
            <person name="Berlin A."/>
            <person name="Chapman S.B."/>
            <person name="Chen Z."/>
            <person name="Freedman E."/>
            <person name="Gellesch M."/>
            <person name="Goldberg J."/>
            <person name="Griggs A."/>
            <person name="Gujja S."/>
            <person name="Heilman E."/>
            <person name="Heiman D."/>
            <person name="Howarth C."/>
            <person name="Mehta T."/>
            <person name="Neiman D."/>
            <person name="Pearson M."/>
            <person name="Roberts A."/>
            <person name="Saif S."/>
            <person name="Shea T."/>
            <person name="Shenoy N."/>
            <person name="Sisk P."/>
            <person name="Stolte C."/>
            <person name="Sykes S."/>
            <person name="White J."/>
            <person name="Yandava C."/>
            <person name="Haas B."/>
            <person name="Nusbaum C."/>
            <person name="Birren B."/>
        </authorList>
    </citation>
    <scope>NUCLEOTIDE SEQUENCE [LARGE SCALE GENOMIC DNA]</scope>
    <source>
        <strain evidence="3">ATCC 50818</strain>
    </source>
</reference>
<dbReference type="Gene3D" id="1.25.40.10">
    <property type="entry name" value="Tetratricopeptide repeat domain"/>
    <property type="match status" value="1"/>
</dbReference>
<evidence type="ECO:0000256" key="1">
    <source>
        <dbReference type="ARBA" id="ARBA00008486"/>
    </source>
</evidence>
<sequence length="223" mass="24992">MFKPGDHISKDEQKAYYDDLRKQHEWECETFNKAQDCHMLAEFYQTVDGNYKKAAAWYKTLCDERDYSRSCSFFGTCLLAGRGTDKDPKAAFDYFKKGCALGSVEGCHNAGMMLRSTKYAEAGVKPDGNGAISYFKKACDQGFRNGCFMLSVVYLRGEAGAKKDMPQALKYAKKACDLQHTWGCINAVKMLETGDGVPKDVEEAKRLRKRAQELVEGEGGNVM</sequence>
<dbReference type="Proteomes" id="UP000007799">
    <property type="component" value="Unassembled WGS sequence"/>
</dbReference>
<proteinExistence type="inferred from homology"/>
<dbReference type="RefSeq" id="XP_004987491.1">
    <property type="nucleotide sequence ID" value="XM_004987434.1"/>
</dbReference>
<evidence type="ECO:0000256" key="2">
    <source>
        <dbReference type="ARBA" id="ARBA00022737"/>
    </source>
</evidence>
<dbReference type="InParanoid" id="F2UTL2"/>
<dbReference type="SUPFAM" id="SSF81901">
    <property type="entry name" value="HCP-like"/>
    <property type="match status" value="1"/>
</dbReference>
<dbReference type="EMBL" id="GL833062">
    <property type="protein sequence ID" value="EGD72985.1"/>
    <property type="molecule type" value="Genomic_DNA"/>
</dbReference>
<keyword evidence="4" id="KW-1185">Reference proteome</keyword>